<reference evidence="2 3" key="1">
    <citation type="submission" date="2019-03" db="EMBL/GenBank/DDBJ databases">
        <title>Genomic Encyclopedia of Archaeal and Bacterial Type Strains, Phase II (KMG-II): from individual species to whole genera.</title>
        <authorList>
            <person name="Goeker M."/>
        </authorList>
    </citation>
    <scope>NUCLEOTIDE SEQUENCE [LARGE SCALE GENOMIC DNA]</scope>
    <source>
        <strain evidence="2 3">DSM 28353</strain>
    </source>
</reference>
<dbReference type="OrthoDB" id="706657at2"/>
<evidence type="ECO:0000313" key="2">
    <source>
        <dbReference type="EMBL" id="TDQ77300.1"/>
    </source>
</evidence>
<proteinExistence type="predicted"/>
<sequence length="162" mass="18150">MKISTVLHTFLFISLSSLFAISTSHAQQWDGNRMKIELSINNGANTTVSSLTSLSISYNNPSATTTKDSVENLVIEDYNPCYIVITFDQLDLPLLRLFRQKNTTLNGQITVTDSYGKRPTRKIELKSVVMDGMNDNFINDSETSFMNLSCKELIVDGIILKN</sequence>
<organism evidence="2 3">
    <name type="scientific">Sphingobacterium yanglingense</name>
    <dbReference type="NCBI Taxonomy" id="1437280"/>
    <lineage>
        <taxon>Bacteria</taxon>
        <taxon>Pseudomonadati</taxon>
        <taxon>Bacteroidota</taxon>
        <taxon>Sphingobacteriia</taxon>
        <taxon>Sphingobacteriales</taxon>
        <taxon>Sphingobacteriaceae</taxon>
        <taxon>Sphingobacterium</taxon>
    </lineage>
</organism>
<accession>A0A4R6WHM0</accession>
<dbReference type="Proteomes" id="UP000295292">
    <property type="component" value="Unassembled WGS sequence"/>
</dbReference>
<name>A0A4R6WHM0_9SPHI</name>
<dbReference type="RefSeq" id="WP_133584932.1">
    <property type="nucleotide sequence ID" value="NZ_SNYV01000014.1"/>
</dbReference>
<feature type="chain" id="PRO_5020571428" evidence="1">
    <location>
        <begin position="27"/>
        <end position="162"/>
    </location>
</feature>
<gene>
    <name evidence="2" type="ORF">CLV99_2704</name>
</gene>
<keyword evidence="1" id="KW-0732">Signal</keyword>
<dbReference type="EMBL" id="SNYV01000014">
    <property type="protein sequence ID" value="TDQ77300.1"/>
    <property type="molecule type" value="Genomic_DNA"/>
</dbReference>
<feature type="signal peptide" evidence="1">
    <location>
        <begin position="1"/>
        <end position="26"/>
    </location>
</feature>
<protein>
    <submittedName>
        <fullName evidence="2">Uncharacterized protein</fullName>
    </submittedName>
</protein>
<dbReference type="AlphaFoldDB" id="A0A4R6WHM0"/>
<evidence type="ECO:0000313" key="3">
    <source>
        <dbReference type="Proteomes" id="UP000295292"/>
    </source>
</evidence>
<keyword evidence="3" id="KW-1185">Reference proteome</keyword>
<comment type="caution">
    <text evidence="2">The sequence shown here is derived from an EMBL/GenBank/DDBJ whole genome shotgun (WGS) entry which is preliminary data.</text>
</comment>
<evidence type="ECO:0000256" key="1">
    <source>
        <dbReference type="SAM" id="SignalP"/>
    </source>
</evidence>